<feature type="transmembrane region" description="Helical" evidence="10">
    <location>
        <begin position="208"/>
        <end position="228"/>
    </location>
</feature>
<sequence>MSFIILLDPHDSAKTFAWFDRVAGEEGGSAALTSLAERIASQSKTSVCLALPGEAAMTRSLPLAMKSQRDVRRAASLAFDDQLAAPMDDRLLAFADEGEGRKLVSAIPADLLRDGLAAAEAAGIEPDVITVDHALLPSNENGSSILALGDRAAVRTPEGAFTSEADFASGLAAEARPVSLADLSVDGAPNFREGRFARRRQLPNLRPYLMAASLLLVAGAVFLLGSFLEGVRYSRAATVERQAAEQNFARAFPGTPILDMERQIRSRENSRQGSDFLPLSAILADALATQESTALSSLTYSSEGELTAELTFASFPDLEALKGILEARGVAAEEGSETRSEDGVLTTRLFLRSAA</sequence>
<dbReference type="GO" id="GO:0015627">
    <property type="term" value="C:type II protein secretion system complex"/>
    <property type="evidence" value="ECO:0007669"/>
    <property type="project" value="InterPro"/>
</dbReference>
<evidence type="ECO:0008006" key="15">
    <source>
        <dbReference type="Google" id="ProtNLM"/>
    </source>
</evidence>
<dbReference type="RefSeq" id="WP_173200204.1">
    <property type="nucleotide sequence ID" value="NZ_JABFCX010000003.1"/>
</dbReference>
<comment type="subcellular location">
    <subcellularLocation>
        <location evidence="1">Cell inner membrane</location>
        <topology evidence="1">Single-pass membrane protein</topology>
    </subcellularLocation>
</comment>
<accession>A0A7Y3W5T9</accession>
<keyword evidence="9 10" id="KW-0472">Membrane</keyword>
<gene>
    <name evidence="13" type="ORF">HK107_12310</name>
</gene>
<organism evidence="13 14">
    <name type="scientific">Parvularcula mediterranea</name>
    <dbReference type="NCBI Taxonomy" id="2732508"/>
    <lineage>
        <taxon>Bacteria</taxon>
        <taxon>Pseudomonadati</taxon>
        <taxon>Pseudomonadota</taxon>
        <taxon>Alphaproteobacteria</taxon>
        <taxon>Parvularculales</taxon>
        <taxon>Parvularculaceae</taxon>
        <taxon>Parvularcula</taxon>
    </lineage>
</organism>
<keyword evidence="8 10" id="KW-1133">Transmembrane helix</keyword>
<evidence type="ECO:0000256" key="7">
    <source>
        <dbReference type="ARBA" id="ARBA00022927"/>
    </source>
</evidence>
<dbReference type="GO" id="GO:0005886">
    <property type="term" value="C:plasma membrane"/>
    <property type="evidence" value="ECO:0007669"/>
    <property type="project" value="UniProtKB-SubCell"/>
</dbReference>
<keyword evidence="5" id="KW-0997">Cell inner membrane</keyword>
<keyword evidence="3" id="KW-0813">Transport</keyword>
<keyword evidence="6 10" id="KW-0812">Transmembrane</keyword>
<evidence type="ECO:0000256" key="10">
    <source>
        <dbReference type="SAM" id="Phobius"/>
    </source>
</evidence>
<dbReference type="Gene3D" id="3.30.1360.100">
    <property type="entry name" value="General secretion pathway protein M, EpsM"/>
    <property type="match status" value="1"/>
</dbReference>
<protein>
    <recommendedName>
        <fullName evidence="15">GspL periplasmic domain-containing protein</fullName>
    </recommendedName>
</protein>
<dbReference type="Pfam" id="PF05134">
    <property type="entry name" value="T2SSL"/>
    <property type="match status" value="1"/>
</dbReference>
<evidence type="ECO:0000259" key="11">
    <source>
        <dbReference type="Pfam" id="PF05134"/>
    </source>
</evidence>
<comment type="caution">
    <text evidence="13">The sequence shown here is derived from an EMBL/GenBank/DDBJ whole genome shotgun (WGS) entry which is preliminary data.</text>
</comment>
<evidence type="ECO:0000256" key="4">
    <source>
        <dbReference type="ARBA" id="ARBA00022475"/>
    </source>
</evidence>
<dbReference type="Proteomes" id="UP000536835">
    <property type="component" value="Unassembled WGS sequence"/>
</dbReference>
<evidence type="ECO:0000256" key="3">
    <source>
        <dbReference type="ARBA" id="ARBA00022448"/>
    </source>
</evidence>
<dbReference type="GO" id="GO:0015628">
    <property type="term" value="P:protein secretion by the type II secretion system"/>
    <property type="evidence" value="ECO:0007669"/>
    <property type="project" value="InterPro"/>
</dbReference>
<feature type="domain" description="GspL periplasmic" evidence="12">
    <location>
        <begin position="205"/>
        <end position="352"/>
    </location>
</feature>
<keyword evidence="14" id="KW-1185">Reference proteome</keyword>
<evidence type="ECO:0000313" key="13">
    <source>
        <dbReference type="EMBL" id="NNU17105.1"/>
    </source>
</evidence>
<dbReference type="EMBL" id="JABFCX010000003">
    <property type="protein sequence ID" value="NNU17105.1"/>
    <property type="molecule type" value="Genomic_DNA"/>
</dbReference>
<keyword evidence="4" id="KW-1003">Cell membrane</keyword>
<dbReference type="AlphaFoldDB" id="A0A7Y3W5T9"/>
<evidence type="ECO:0000256" key="5">
    <source>
        <dbReference type="ARBA" id="ARBA00022519"/>
    </source>
</evidence>
<proteinExistence type="inferred from homology"/>
<reference evidence="13 14" key="1">
    <citation type="submission" date="2020-05" db="EMBL/GenBank/DDBJ databases">
        <title>Parvularcula mediterraneae sp. nov., isolated from polypropylene straw from shallow seawater of the seashore of Laganas in Zakynthos island, Greece.</title>
        <authorList>
            <person name="Szabo I."/>
            <person name="Al-Omari J."/>
            <person name="Rado J."/>
            <person name="Szerdahelyi G.S."/>
        </authorList>
    </citation>
    <scope>NUCLEOTIDE SEQUENCE [LARGE SCALE GENOMIC DNA]</scope>
    <source>
        <strain evidence="13 14">ZS-1/3</strain>
    </source>
</reference>
<dbReference type="Pfam" id="PF12693">
    <property type="entry name" value="GspL_C"/>
    <property type="match status" value="1"/>
</dbReference>
<dbReference type="NCBIfam" id="TIGR01709">
    <property type="entry name" value="typeII_sec_gspL"/>
    <property type="match status" value="1"/>
</dbReference>
<feature type="domain" description="GspL cytoplasmic actin-ATPase-like" evidence="11">
    <location>
        <begin position="28"/>
        <end position="184"/>
    </location>
</feature>
<evidence type="ECO:0000256" key="2">
    <source>
        <dbReference type="ARBA" id="ARBA00005318"/>
    </source>
</evidence>
<comment type="similarity">
    <text evidence="2">Belongs to the GSP L family.</text>
</comment>
<evidence type="ECO:0000256" key="8">
    <source>
        <dbReference type="ARBA" id="ARBA00022989"/>
    </source>
</evidence>
<dbReference type="Gene3D" id="3.30.420.380">
    <property type="match status" value="1"/>
</dbReference>
<name>A0A7Y3W5T9_9PROT</name>
<evidence type="ECO:0000256" key="1">
    <source>
        <dbReference type="ARBA" id="ARBA00004377"/>
    </source>
</evidence>
<evidence type="ECO:0000259" key="12">
    <source>
        <dbReference type="Pfam" id="PF12693"/>
    </source>
</evidence>
<evidence type="ECO:0000256" key="6">
    <source>
        <dbReference type="ARBA" id="ARBA00022692"/>
    </source>
</evidence>
<dbReference type="PIRSF" id="PIRSF015761">
    <property type="entry name" value="Protein_L"/>
    <property type="match status" value="1"/>
</dbReference>
<evidence type="ECO:0000256" key="9">
    <source>
        <dbReference type="ARBA" id="ARBA00023136"/>
    </source>
</evidence>
<dbReference type="InterPro" id="IPR024230">
    <property type="entry name" value="GspL_cyto_dom"/>
</dbReference>
<dbReference type="InterPro" id="IPR007812">
    <property type="entry name" value="T2SS_protein-GspL"/>
</dbReference>
<evidence type="ECO:0000313" key="14">
    <source>
        <dbReference type="Proteomes" id="UP000536835"/>
    </source>
</evidence>
<dbReference type="InterPro" id="IPR025691">
    <property type="entry name" value="GspL_pp_dom"/>
</dbReference>
<dbReference type="InterPro" id="IPR043129">
    <property type="entry name" value="ATPase_NBD"/>
</dbReference>
<dbReference type="GO" id="GO:0009276">
    <property type="term" value="C:Gram-negative-bacterium-type cell wall"/>
    <property type="evidence" value="ECO:0007669"/>
    <property type="project" value="InterPro"/>
</dbReference>
<dbReference type="SUPFAM" id="SSF53067">
    <property type="entry name" value="Actin-like ATPase domain"/>
    <property type="match status" value="1"/>
</dbReference>
<keyword evidence="7" id="KW-0653">Protein transport</keyword>